<sequence length="142" mass="14772">MAENTTQSNGQRGTTTIADAVVAKTAGIAAREVRGVHALGGTASQMMGAVRKRVGASEDVTQGVSVEVGQTQTAIDLSIVVDYGEAIHKVAQSVRNNVIQAVERTTGLEVVEVNITVTDVYLEGSDEDDDTDKSPSSGRNLG</sequence>
<accession>A0A8T4J414</accession>
<comment type="caution">
    <text evidence="3">The sequence shown here is derived from an EMBL/GenBank/DDBJ whole genome shotgun (WGS) entry which is preliminary data.</text>
</comment>
<evidence type="ECO:0000256" key="1">
    <source>
        <dbReference type="ARBA" id="ARBA00005721"/>
    </source>
</evidence>
<dbReference type="EMBL" id="JAGSMN010001293">
    <property type="protein sequence ID" value="MBR7678240.1"/>
    <property type="molecule type" value="Genomic_DNA"/>
</dbReference>
<dbReference type="PANTHER" id="PTHR34297:SF3">
    <property type="entry name" value="ALKALINE SHOCK PROTEIN 23"/>
    <property type="match status" value="1"/>
</dbReference>
<dbReference type="Proteomes" id="UP000675554">
    <property type="component" value="Unassembled WGS sequence"/>
</dbReference>
<feature type="region of interest" description="Disordered" evidence="2">
    <location>
        <begin position="122"/>
        <end position="142"/>
    </location>
</feature>
<evidence type="ECO:0000256" key="2">
    <source>
        <dbReference type="SAM" id="MobiDB-lite"/>
    </source>
</evidence>
<gene>
    <name evidence="3" type="ORF">KDA82_35745</name>
</gene>
<dbReference type="AlphaFoldDB" id="A0A8T4J414"/>
<keyword evidence="4" id="KW-1185">Reference proteome</keyword>
<name>A0A8T4J414_9ACTN</name>
<organism evidence="3 4">
    <name type="scientific">Streptomyces daliensis</name>
    <dbReference type="NCBI Taxonomy" id="299421"/>
    <lineage>
        <taxon>Bacteria</taxon>
        <taxon>Bacillati</taxon>
        <taxon>Actinomycetota</taxon>
        <taxon>Actinomycetes</taxon>
        <taxon>Kitasatosporales</taxon>
        <taxon>Streptomycetaceae</taxon>
        <taxon>Streptomyces</taxon>
    </lineage>
</organism>
<evidence type="ECO:0000313" key="4">
    <source>
        <dbReference type="Proteomes" id="UP000675554"/>
    </source>
</evidence>
<comment type="similarity">
    <text evidence="1">Belongs to the asp23 family.</text>
</comment>
<proteinExistence type="inferred from homology"/>
<dbReference type="Pfam" id="PF03780">
    <property type="entry name" value="Asp23"/>
    <property type="match status" value="1"/>
</dbReference>
<dbReference type="InterPro" id="IPR005531">
    <property type="entry name" value="Asp23"/>
</dbReference>
<reference evidence="3" key="1">
    <citation type="submission" date="2021-04" db="EMBL/GenBank/DDBJ databases">
        <title>Sequencing of actinobacteria type strains.</title>
        <authorList>
            <person name="Nguyen G.-S."/>
            <person name="Wentzel A."/>
        </authorList>
    </citation>
    <scope>NUCLEOTIDE SEQUENCE</scope>
    <source>
        <strain evidence="3">DSM 42095</strain>
    </source>
</reference>
<protein>
    <submittedName>
        <fullName evidence="3">Asp23/Gls24 family envelope stress response protein</fullName>
    </submittedName>
</protein>
<evidence type="ECO:0000313" key="3">
    <source>
        <dbReference type="EMBL" id="MBR7678240.1"/>
    </source>
</evidence>
<dbReference type="PANTHER" id="PTHR34297">
    <property type="entry name" value="HYPOTHETICAL CYTOSOLIC PROTEIN-RELATED"/>
    <property type="match status" value="1"/>
</dbReference>